<evidence type="ECO:0000259" key="1">
    <source>
        <dbReference type="Pfam" id="PF17828"/>
    </source>
</evidence>
<dbReference type="Proteomes" id="UP000053989">
    <property type="component" value="Unassembled WGS sequence"/>
</dbReference>
<dbReference type="InterPro" id="IPR041099">
    <property type="entry name" value="FAS1_N"/>
</dbReference>
<dbReference type="Pfam" id="PF17828">
    <property type="entry name" value="FAS_N"/>
    <property type="match status" value="1"/>
</dbReference>
<dbReference type="AlphaFoldDB" id="A0A0C2ZAV3"/>
<dbReference type="GO" id="GO:0016740">
    <property type="term" value="F:transferase activity"/>
    <property type="evidence" value="ECO:0007669"/>
    <property type="project" value="InterPro"/>
</dbReference>
<reference evidence="2 3" key="1">
    <citation type="submission" date="2014-04" db="EMBL/GenBank/DDBJ databases">
        <authorList>
            <consortium name="DOE Joint Genome Institute"/>
            <person name="Kuo A."/>
            <person name="Kohler A."/>
            <person name="Nagy L.G."/>
            <person name="Floudas D."/>
            <person name="Copeland A."/>
            <person name="Barry K.W."/>
            <person name="Cichocki N."/>
            <person name="Veneault-Fourrey C."/>
            <person name="LaButti K."/>
            <person name="Lindquist E.A."/>
            <person name="Lipzen A."/>
            <person name="Lundell T."/>
            <person name="Morin E."/>
            <person name="Murat C."/>
            <person name="Sun H."/>
            <person name="Tunlid A."/>
            <person name="Henrissat B."/>
            <person name="Grigoriev I.V."/>
            <person name="Hibbett D.S."/>
            <person name="Martin F."/>
            <person name="Nordberg H.P."/>
            <person name="Cantor M.N."/>
            <person name="Hua S.X."/>
        </authorList>
    </citation>
    <scope>NUCLEOTIDE SEQUENCE [LARGE SCALE GENOMIC DNA]</scope>
    <source>
        <strain evidence="2 3">Foug A</strain>
    </source>
</reference>
<dbReference type="OrthoDB" id="4251012at2759"/>
<dbReference type="STRING" id="1036808.A0A0C2ZAV3"/>
<evidence type="ECO:0000313" key="2">
    <source>
        <dbReference type="EMBL" id="KIM59003.1"/>
    </source>
</evidence>
<proteinExistence type="predicted"/>
<gene>
    <name evidence="2" type="ORF">SCLCIDRAFT_27586</name>
</gene>
<dbReference type="HOGENOM" id="CLU_1086499_0_0_1"/>
<dbReference type="InterPro" id="IPR001227">
    <property type="entry name" value="Ac_transferase_dom_sf"/>
</dbReference>
<dbReference type="InParanoid" id="A0A0C2ZAV3"/>
<name>A0A0C2ZAV3_9AGAM</name>
<accession>A0A0C2ZAV3</accession>
<reference evidence="3" key="2">
    <citation type="submission" date="2015-01" db="EMBL/GenBank/DDBJ databases">
        <title>Evolutionary Origins and Diversification of the Mycorrhizal Mutualists.</title>
        <authorList>
            <consortium name="DOE Joint Genome Institute"/>
            <consortium name="Mycorrhizal Genomics Consortium"/>
            <person name="Kohler A."/>
            <person name="Kuo A."/>
            <person name="Nagy L.G."/>
            <person name="Floudas D."/>
            <person name="Copeland A."/>
            <person name="Barry K.W."/>
            <person name="Cichocki N."/>
            <person name="Veneault-Fourrey C."/>
            <person name="LaButti K."/>
            <person name="Lindquist E.A."/>
            <person name="Lipzen A."/>
            <person name="Lundell T."/>
            <person name="Morin E."/>
            <person name="Murat C."/>
            <person name="Riley R."/>
            <person name="Ohm R."/>
            <person name="Sun H."/>
            <person name="Tunlid A."/>
            <person name="Henrissat B."/>
            <person name="Grigoriev I.V."/>
            <person name="Hibbett D.S."/>
            <person name="Martin F."/>
        </authorList>
    </citation>
    <scope>NUCLEOTIDE SEQUENCE [LARGE SCALE GENOMIC DNA]</scope>
    <source>
        <strain evidence="3">Foug A</strain>
    </source>
</reference>
<organism evidence="2 3">
    <name type="scientific">Scleroderma citrinum Foug A</name>
    <dbReference type="NCBI Taxonomy" id="1036808"/>
    <lineage>
        <taxon>Eukaryota</taxon>
        <taxon>Fungi</taxon>
        <taxon>Dikarya</taxon>
        <taxon>Basidiomycota</taxon>
        <taxon>Agaricomycotina</taxon>
        <taxon>Agaricomycetes</taxon>
        <taxon>Agaricomycetidae</taxon>
        <taxon>Boletales</taxon>
        <taxon>Sclerodermatineae</taxon>
        <taxon>Sclerodermataceae</taxon>
        <taxon>Scleroderma</taxon>
    </lineage>
</organism>
<protein>
    <recommendedName>
        <fullName evidence="1">Fatty acid synthase subunit beta N-terminal domain-containing protein</fullName>
    </recommendedName>
</protein>
<keyword evidence="3" id="KW-1185">Reference proteome</keyword>
<dbReference type="Gene3D" id="1.20.1050.120">
    <property type="match status" value="1"/>
</dbReference>
<evidence type="ECO:0000313" key="3">
    <source>
        <dbReference type="Proteomes" id="UP000053989"/>
    </source>
</evidence>
<dbReference type="EMBL" id="KN822078">
    <property type="protein sequence ID" value="KIM59003.1"/>
    <property type="molecule type" value="Genomic_DNA"/>
</dbReference>
<dbReference type="Gene3D" id="3.40.366.10">
    <property type="entry name" value="Malonyl-Coenzyme A Acyl Carrier Protein, domain 2"/>
    <property type="match status" value="1"/>
</dbReference>
<feature type="domain" description="Fatty acid synthase subunit beta N-terminal" evidence="1">
    <location>
        <begin position="30"/>
        <end position="149"/>
    </location>
</feature>
<sequence>MSTHHYHTSPSNLKFTINRSRDVDAAVMSQVSIPVFTQSDDWIAAEVLQDDFITYTDTIDSTPDPENITQAKAVLFACILSFVSQKLLDDVEYTKASTSLLSASFVHFVSTYISKLTHALDTDLYTFVNMFDVDVRSTILAAFFAACAALEQQGVAPISLQTSALLTAASNGDASIYALFGGQGTNKVYFDELQTLYNPYKPYISPNYRYHQRGPRPPCGCPCSLQLLQLWHGCCLSPDHLLPISHPPQSPSLSLD</sequence>